<gene>
    <name evidence="1" type="primary">100573959</name>
</gene>
<organism evidence="1 2">
    <name type="scientific">Acyrthosiphon pisum</name>
    <name type="common">Pea aphid</name>
    <dbReference type="NCBI Taxonomy" id="7029"/>
    <lineage>
        <taxon>Eukaryota</taxon>
        <taxon>Metazoa</taxon>
        <taxon>Ecdysozoa</taxon>
        <taxon>Arthropoda</taxon>
        <taxon>Hexapoda</taxon>
        <taxon>Insecta</taxon>
        <taxon>Pterygota</taxon>
        <taxon>Neoptera</taxon>
        <taxon>Paraneoptera</taxon>
        <taxon>Hemiptera</taxon>
        <taxon>Sternorrhyncha</taxon>
        <taxon>Aphidomorpha</taxon>
        <taxon>Aphidoidea</taxon>
        <taxon>Aphididae</taxon>
        <taxon>Macrosiphini</taxon>
        <taxon>Acyrthosiphon</taxon>
    </lineage>
</organism>
<reference evidence="1" key="2">
    <citation type="submission" date="2022-06" db="UniProtKB">
        <authorList>
            <consortium name="EnsemblMetazoa"/>
        </authorList>
    </citation>
    <scope>IDENTIFICATION</scope>
</reference>
<dbReference type="EnsemblMetazoa" id="XM_003248516.4">
    <property type="protein sequence ID" value="XP_003248564.1"/>
    <property type="gene ID" value="LOC100573959"/>
</dbReference>
<accession>J9L2V6</accession>
<name>J9L2V6_ACYPI</name>
<dbReference type="EnsemblMetazoa" id="XM_003243318.4">
    <property type="protein sequence ID" value="XP_003243366.1"/>
    <property type="gene ID" value="LOC100574585"/>
</dbReference>
<protein>
    <submittedName>
        <fullName evidence="1">Uncharacterized protein</fullName>
    </submittedName>
</protein>
<dbReference type="AlphaFoldDB" id="J9L2V6"/>
<dbReference type="KEGG" id="api:100573959"/>
<evidence type="ECO:0000313" key="2">
    <source>
        <dbReference type="Proteomes" id="UP000007819"/>
    </source>
</evidence>
<reference evidence="2" key="1">
    <citation type="submission" date="2010-06" db="EMBL/GenBank/DDBJ databases">
        <authorList>
            <person name="Jiang H."/>
            <person name="Abraham K."/>
            <person name="Ali S."/>
            <person name="Alsbrooks S.L."/>
            <person name="Anim B.N."/>
            <person name="Anosike U.S."/>
            <person name="Attaway T."/>
            <person name="Bandaranaike D.P."/>
            <person name="Battles P.K."/>
            <person name="Bell S.N."/>
            <person name="Bell A.V."/>
            <person name="Beltran B."/>
            <person name="Bickham C."/>
            <person name="Bustamante Y."/>
            <person name="Caleb T."/>
            <person name="Canada A."/>
            <person name="Cardenas V."/>
            <person name="Carter K."/>
            <person name="Chacko J."/>
            <person name="Chandrabose M.N."/>
            <person name="Chavez D."/>
            <person name="Chavez A."/>
            <person name="Chen L."/>
            <person name="Chu H.-S."/>
            <person name="Claassen K.J."/>
            <person name="Cockrell R."/>
            <person name="Collins M."/>
            <person name="Cooper J.A."/>
            <person name="Cree A."/>
            <person name="Curry S.M."/>
            <person name="Da Y."/>
            <person name="Dao M.D."/>
            <person name="Das B."/>
            <person name="Davila M.-L."/>
            <person name="Davy-Carroll L."/>
            <person name="Denson S."/>
            <person name="Dinh H."/>
            <person name="Ebong V.E."/>
            <person name="Edwards J.R."/>
            <person name="Egan A."/>
            <person name="El-Daye J."/>
            <person name="Escobedo L."/>
            <person name="Fernandez S."/>
            <person name="Fernando P.R."/>
            <person name="Flagg N."/>
            <person name="Forbes L.D."/>
            <person name="Fowler R.G."/>
            <person name="Fu Q."/>
            <person name="Gabisi R.A."/>
            <person name="Ganer J."/>
            <person name="Garbino Pronczuk A."/>
            <person name="Garcia R.M."/>
            <person name="Garner T."/>
            <person name="Garrett T.E."/>
            <person name="Gonzalez D.A."/>
            <person name="Hamid H."/>
            <person name="Hawkins E.S."/>
            <person name="Hirani K."/>
            <person name="Hogues M.E."/>
            <person name="Hollins B."/>
            <person name="Hsiao C.-H."/>
            <person name="Jabil R."/>
            <person name="James M.L."/>
            <person name="Jhangiani S.N."/>
            <person name="Johnson B."/>
            <person name="Johnson Q."/>
            <person name="Joshi V."/>
            <person name="Kalu J.B."/>
            <person name="Kam C."/>
            <person name="Kashfia A."/>
            <person name="Keebler J."/>
            <person name="Kisamo H."/>
            <person name="Kovar C.L."/>
            <person name="Lago L.A."/>
            <person name="Lai C.-Y."/>
            <person name="Laidlaw J."/>
            <person name="Lara F."/>
            <person name="Le T.-K."/>
            <person name="Lee S.L."/>
            <person name="Legall F.H."/>
            <person name="Lemon S.J."/>
            <person name="Lewis L.R."/>
            <person name="Li B."/>
            <person name="Liu Y."/>
            <person name="Liu Y.-S."/>
            <person name="Lopez J."/>
            <person name="Lozado R.J."/>
            <person name="Lu J."/>
            <person name="Madu R.C."/>
            <person name="Maheshwari M."/>
            <person name="Maheshwari R."/>
            <person name="Malloy K."/>
            <person name="Martinez E."/>
            <person name="Mathew T."/>
            <person name="Mercado I.C."/>
            <person name="Mercado C."/>
            <person name="Meyer B."/>
            <person name="Montgomery K."/>
            <person name="Morgan M.B."/>
            <person name="Munidasa M."/>
            <person name="Nazareth L.V."/>
            <person name="Nelson J."/>
            <person name="Ng B.M."/>
            <person name="Nguyen N.B."/>
            <person name="Nguyen P.Q."/>
            <person name="Nguyen T."/>
            <person name="Obregon M."/>
            <person name="Okwuonu G.O."/>
            <person name="Onwere C.G."/>
            <person name="Orozco G."/>
            <person name="Parra A."/>
            <person name="Patel S."/>
            <person name="Patil S."/>
            <person name="Perez A."/>
            <person name="Perez Y."/>
            <person name="Pham C."/>
            <person name="Primus E.L."/>
            <person name="Pu L.-L."/>
            <person name="Puazo M."/>
            <person name="Qin X."/>
            <person name="Quiroz J.B."/>
            <person name="Reese J."/>
            <person name="Richards S."/>
            <person name="Rives C.M."/>
            <person name="Robberts R."/>
            <person name="Ruiz S.J."/>
            <person name="Ruiz M.J."/>
            <person name="Santibanez J."/>
            <person name="Schneider B.W."/>
            <person name="Sisson I."/>
            <person name="Smith M."/>
            <person name="Sodergren E."/>
            <person name="Song X.-Z."/>
            <person name="Song B.B."/>
            <person name="Summersgill H."/>
            <person name="Thelus R."/>
            <person name="Thornton R.D."/>
            <person name="Trejos Z.Y."/>
            <person name="Usmani K."/>
            <person name="Vattathil S."/>
            <person name="Villasana D."/>
            <person name="Walker D.L."/>
            <person name="Wang S."/>
            <person name="Wang K."/>
            <person name="White C.S."/>
            <person name="Williams A.C."/>
            <person name="Williamson J."/>
            <person name="Wilson K."/>
            <person name="Woghiren I.O."/>
            <person name="Woodworth J.R."/>
            <person name="Worley K.C."/>
            <person name="Wright R.A."/>
            <person name="Wu W."/>
            <person name="Young L."/>
            <person name="Zhang L."/>
            <person name="Zhang J."/>
            <person name="Zhu Y."/>
            <person name="Muzny D.M."/>
            <person name="Weinstock G."/>
            <person name="Gibbs R.A."/>
        </authorList>
    </citation>
    <scope>NUCLEOTIDE SEQUENCE [LARGE SCALE GENOMIC DNA]</scope>
    <source>
        <strain evidence="2">LSR1</strain>
    </source>
</reference>
<evidence type="ECO:0000313" key="1">
    <source>
        <dbReference type="EnsemblMetazoa" id="XP_003243366.1"/>
    </source>
</evidence>
<dbReference type="Proteomes" id="UP000007819">
    <property type="component" value="Chromosome A1"/>
</dbReference>
<dbReference type="OrthoDB" id="6587426at2759"/>
<dbReference type="KEGG" id="api:100574585"/>
<sequence length="151" mass="17749">MNKNNYSNYYTCKIKNNTPAKTEINNLHKDNKQEIQPKTCQELWRKCEVLCSSINPLERIKYQESGCCRMSPVTTTDDFKLLYEPLFSRRTTFAFYKEVFHVDPRCTCMKFNGIEEECKHPECKQNLKCLSLPSATCSPAENWKKYYGQTS</sequence>
<keyword evidence="2" id="KW-1185">Reference proteome</keyword>
<proteinExistence type="predicted"/>